<accession>A0A843V013</accession>
<dbReference type="InterPro" id="IPR053151">
    <property type="entry name" value="RNase_H-like"/>
</dbReference>
<dbReference type="InterPro" id="IPR036397">
    <property type="entry name" value="RNaseH_sf"/>
</dbReference>
<dbReference type="PANTHER" id="PTHR47723">
    <property type="entry name" value="OS05G0353850 PROTEIN"/>
    <property type="match status" value="1"/>
</dbReference>
<sequence length="263" mass="29418">MYILLSQAGRVILINFVLCSIPIYVASASCLPKSILHYIEHSCAAFFWNGADGQRRRHWVAWDRITSLKQEASNCKTASGYIATYVALLILWEIWKFRCAKCFDSRTKSVKSIISDIRFAANVAVQGMIFKKECSPNQLGVLQQFGFKPTVKLKVPKLVRWMPPQYGFSLNVDGTCKGNPGPCGGGGCIRDSNGDIYLGFALFYGQGNSMIAEVRTLCDGLRLAEHRGLPISMINSDSLVLVSVQYLNLMHDQHIYSLYKDRS</sequence>
<dbReference type="SUPFAM" id="SSF53098">
    <property type="entry name" value="Ribonuclease H-like"/>
    <property type="match status" value="1"/>
</dbReference>
<comment type="caution">
    <text evidence="2">The sequence shown here is derived from an EMBL/GenBank/DDBJ whole genome shotgun (WGS) entry which is preliminary data.</text>
</comment>
<dbReference type="Gene3D" id="3.30.420.10">
    <property type="entry name" value="Ribonuclease H-like superfamily/Ribonuclease H"/>
    <property type="match status" value="1"/>
</dbReference>
<dbReference type="InterPro" id="IPR002156">
    <property type="entry name" value="RNaseH_domain"/>
</dbReference>
<dbReference type="AlphaFoldDB" id="A0A843V013"/>
<dbReference type="OrthoDB" id="683552at2759"/>
<gene>
    <name evidence="2" type="ORF">Taro_021848</name>
</gene>
<organism evidence="2 3">
    <name type="scientific">Colocasia esculenta</name>
    <name type="common">Wild taro</name>
    <name type="synonym">Arum esculentum</name>
    <dbReference type="NCBI Taxonomy" id="4460"/>
    <lineage>
        <taxon>Eukaryota</taxon>
        <taxon>Viridiplantae</taxon>
        <taxon>Streptophyta</taxon>
        <taxon>Embryophyta</taxon>
        <taxon>Tracheophyta</taxon>
        <taxon>Spermatophyta</taxon>
        <taxon>Magnoliopsida</taxon>
        <taxon>Liliopsida</taxon>
        <taxon>Araceae</taxon>
        <taxon>Aroideae</taxon>
        <taxon>Colocasieae</taxon>
        <taxon>Colocasia</taxon>
    </lineage>
</organism>
<dbReference type="Pfam" id="PF13456">
    <property type="entry name" value="RVT_3"/>
    <property type="match status" value="1"/>
</dbReference>
<dbReference type="PANTHER" id="PTHR47723:SF19">
    <property type="entry name" value="POLYNUCLEOTIDYL TRANSFERASE, RIBONUCLEASE H-LIKE SUPERFAMILY PROTEIN"/>
    <property type="match status" value="1"/>
</dbReference>
<evidence type="ECO:0000313" key="2">
    <source>
        <dbReference type="EMBL" id="MQL89268.1"/>
    </source>
</evidence>
<dbReference type="InterPro" id="IPR012337">
    <property type="entry name" value="RNaseH-like_sf"/>
</dbReference>
<proteinExistence type="predicted"/>
<name>A0A843V013_COLES</name>
<feature type="domain" description="RNase H type-1" evidence="1">
    <location>
        <begin position="171"/>
        <end position="244"/>
    </location>
</feature>
<evidence type="ECO:0000259" key="1">
    <source>
        <dbReference type="Pfam" id="PF13456"/>
    </source>
</evidence>
<dbReference type="EMBL" id="NMUH01001133">
    <property type="protein sequence ID" value="MQL89268.1"/>
    <property type="molecule type" value="Genomic_DNA"/>
</dbReference>
<dbReference type="GO" id="GO:0004523">
    <property type="term" value="F:RNA-DNA hybrid ribonuclease activity"/>
    <property type="evidence" value="ECO:0007669"/>
    <property type="project" value="InterPro"/>
</dbReference>
<dbReference type="GO" id="GO:0003676">
    <property type="term" value="F:nucleic acid binding"/>
    <property type="evidence" value="ECO:0007669"/>
    <property type="project" value="InterPro"/>
</dbReference>
<keyword evidence="3" id="KW-1185">Reference proteome</keyword>
<dbReference type="Proteomes" id="UP000652761">
    <property type="component" value="Unassembled WGS sequence"/>
</dbReference>
<protein>
    <recommendedName>
        <fullName evidence="1">RNase H type-1 domain-containing protein</fullName>
    </recommendedName>
</protein>
<reference evidence="2" key="1">
    <citation type="submission" date="2017-07" db="EMBL/GenBank/DDBJ databases">
        <title>Taro Niue Genome Assembly and Annotation.</title>
        <authorList>
            <person name="Atibalentja N."/>
            <person name="Keating K."/>
            <person name="Fields C.J."/>
        </authorList>
    </citation>
    <scope>NUCLEOTIDE SEQUENCE</scope>
    <source>
        <strain evidence="2">Niue_2</strain>
        <tissue evidence="2">Leaf</tissue>
    </source>
</reference>
<evidence type="ECO:0000313" key="3">
    <source>
        <dbReference type="Proteomes" id="UP000652761"/>
    </source>
</evidence>